<gene>
    <name evidence="1" type="ORF">AMIV_105</name>
</gene>
<sequence length="427" mass="50380">MATITATNLIEVVDSNNFLTIQCATIQNRYESSPNTRNTEEKHIVDLKEEYELRKVRGTIVDNKTKKIIVEGSFFPYEFTESESDKFEEYLSVLELEFKDMEAGYSYEGTVIRIFYHDKWYVSTHRKLDANKSKWGSDVSFRTLFENALIESYNLPLKDLLTTLNLRCQYTFMLLADENTKFACEVNPNFKKVYLLETNDLENQIAINRLPKPKVTFADVKEAFDYVKTESMFQYPFTYQGLLLTHKNGSQYRIVTNEYAHYFKVRDNQQSIPFRYLQLKSQNNRQDIELLGKLFPKYVPIFKMYDAYIDEIATIIYQNYCKRRQGEMLTIPQPFYLFIKNHLMNKTSVDVDLITQLILEQPSPVINGMIKVVKFNNKKVEYERKLIIKMEEVLTPVSDSPTNAPKKKKRVKYTNIPIEFSCRKKLF</sequence>
<evidence type="ECO:0000313" key="2">
    <source>
        <dbReference type="Proteomes" id="UP000110868"/>
    </source>
</evidence>
<organism evidence="1 2">
    <name type="scientific">Chloriridovirus anopheles1</name>
    <dbReference type="NCBI Taxonomy" id="1465751"/>
    <lineage>
        <taxon>Viruses</taxon>
        <taxon>Varidnaviria</taxon>
        <taxon>Bamfordvirae</taxon>
        <taxon>Nucleocytoviricota</taxon>
        <taxon>Megaviricetes</taxon>
        <taxon>Pimascovirales</taxon>
        <taxon>Pimascovirales incertae sedis</taxon>
        <taxon>Iridoviridae</taxon>
        <taxon>Betairidovirinae</taxon>
        <taxon>Chloriridovirus</taxon>
    </lineage>
</organism>
<name>W8QN31_9VIRU</name>
<dbReference type="OrthoDB" id="7735at10239"/>
<reference evidence="1 2" key="1">
    <citation type="submission" date="2013-12" db="EMBL/GenBank/DDBJ databases">
        <authorList>
            <person name="Tong Y."/>
            <person name="Zhang J."/>
            <person name="Huang Y."/>
            <person name="Li S."/>
            <person name="Pei G."/>
            <person name="Zhang Z."/>
            <person name="Mi Z."/>
            <person name="An X."/>
        </authorList>
    </citation>
    <scope>NUCLEOTIDE SEQUENCE [LARGE SCALE GENOMIC DNA]</scope>
    <source>
        <strain evidence="1">AMIV</strain>
    </source>
</reference>
<keyword evidence="2" id="KW-1185">Reference proteome</keyword>
<dbReference type="Proteomes" id="UP000110868">
    <property type="component" value="Segment"/>
</dbReference>
<dbReference type="RefSeq" id="YP_009021182.1">
    <property type="nucleotide sequence ID" value="NC_023848.1"/>
</dbReference>
<protein>
    <submittedName>
        <fullName evidence="1">Uncharacterized protein</fullName>
    </submittedName>
</protein>
<dbReference type="GeneID" id="18938266"/>
<dbReference type="EMBL" id="KF938901">
    <property type="protein sequence ID" value="AHL67598.1"/>
    <property type="molecule type" value="Genomic_DNA"/>
</dbReference>
<evidence type="ECO:0000313" key="1">
    <source>
        <dbReference type="EMBL" id="AHL67598.1"/>
    </source>
</evidence>
<dbReference type="KEGG" id="vg:18938266"/>
<accession>W8QN31</accession>
<proteinExistence type="predicted"/>